<sequence>MGRPVEVHSDRHVKVVDINRGGDGEMNDYATLKDLEHLDEKMSSKLERLDEKMSSKLERLDEKTSSKLERLDEKTSSKLERLDEKTTSQLERLEEKMISKLELTEKNIELMFSKEREYHRKNKSDSTKWIVGTGIGVTGLILTFIKFFVIS</sequence>
<organism evidence="3 4">
    <name type="scientific">Bacillus pseudomycoides</name>
    <dbReference type="NCBI Taxonomy" id="64104"/>
    <lineage>
        <taxon>Bacteria</taxon>
        <taxon>Bacillati</taxon>
        <taxon>Bacillota</taxon>
        <taxon>Bacilli</taxon>
        <taxon>Bacillales</taxon>
        <taxon>Bacillaceae</taxon>
        <taxon>Bacillus</taxon>
        <taxon>Bacillus cereus group</taxon>
    </lineage>
</organism>
<reference evidence="3 4" key="1">
    <citation type="submission" date="2017-09" db="EMBL/GenBank/DDBJ databases">
        <title>Large-scale bioinformatics analysis of Bacillus genomes uncovers conserved roles of natural products in bacterial physiology.</title>
        <authorList>
            <consortium name="Agbiome Team Llc"/>
            <person name="Bleich R.M."/>
            <person name="Grubbs K.J."/>
            <person name="Santa Maria K.C."/>
            <person name="Allen S.E."/>
            <person name="Farag S."/>
            <person name="Shank E.A."/>
            <person name="Bowers A."/>
        </authorList>
    </citation>
    <scope>NUCLEOTIDE SEQUENCE [LARGE SCALE GENOMIC DNA]</scope>
    <source>
        <strain evidence="3 4">AFS092012</strain>
    </source>
</reference>
<dbReference type="RefSeq" id="WP_097894703.1">
    <property type="nucleotide sequence ID" value="NZ_NVOR01000057.1"/>
</dbReference>
<comment type="caution">
    <text evidence="3">The sequence shown here is derived from an EMBL/GenBank/DDBJ whole genome shotgun (WGS) entry which is preliminary data.</text>
</comment>
<proteinExistence type="predicted"/>
<gene>
    <name evidence="3" type="ORF">CON65_16015</name>
</gene>
<dbReference type="SUPFAM" id="SSF58113">
    <property type="entry name" value="Apolipoprotein A-I"/>
    <property type="match status" value="1"/>
</dbReference>
<keyword evidence="2" id="KW-0472">Membrane</keyword>
<name>A0AA91VAM6_9BACI</name>
<dbReference type="Gene3D" id="1.20.5.1230">
    <property type="entry name" value="Apolipoprotein A-I"/>
    <property type="match status" value="1"/>
</dbReference>
<evidence type="ECO:0000313" key="3">
    <source>
        <dbReference type="EMBL" id="PED81692.1"/>
    </source>
</evidence>
<protein>
    <submittedName>
        <fullName evidence="3">Uncharacterized protein</fullName>
    </submittedName>
</protein>
<dbReference type="Proteomes" id="UP000221020">
    <property type="component" value="Unassembled WGS sequence"/>
</dbReference>
<keyword evidence="2" id="KW-0812">Transmembrane</keyword>
<evidence type="ECO:0000256" key="1">
    <source>
        <dbReference type="SAM" id="MobiDB-lite"/>
    </source>
</evidence>
<evidence type="ECO:0000313" key="4">
    <source>
        <dbReference type="Proteomes" id="UP000221020"/>
    </source>
</evidence>
<keyword evidence="2" id="KW-1133">Transmembrane helix</keyword>
<dbReference type="AlphaFoldDB" id="A0AA91VAM6"/>
<accession>A0AA91VAM6</accession>
<dbReference type="EMBL" id="NVOR01000057">
    <property type="protein sequence ID" value="PED81692.1"/>
    <property type="molecule type" value="Genomic_DNA"/>
</dbReference>
<feature type="transmembrane region" description="Helical" evidence="2">
    <location>
        <begin position="129"/>
        <end position="150"/>
    </location>
</feature>
<evidence type="ECO:0000256" key="2">
    <source>
        <dbReference type="SAM" id="Phobius"/>
    </source>
</evidence>
<feature type="region of interest" description="Disordered" evidence="1">
    <location>
        <begin position="53"/>
        <end position="83"/>
    </location>
</feature>